<dbReference type="InterPro" id="IPR029052">
    <property type="entry name" value="Metallo-depent_PP-like"/>
</dbReference>
<protein>
    <submittedName>
        <fullName evidence="3">Alkaline phosphatase D</fullName>
        <ecNumber evidence="3">3.1.3.1</ecNumber>
    </submittedName>
</protein>
<evidence type="ECO:0000259" key="1">
    <source>
        <dbReference type="Pfam" id="PF09423"/>
    </source>
</evidence>
<dbReference type="AlphaFoldDB" id="A0A7W9SVA8"/>
<keyword evidence="4" id="KW-1185">Reference proteome</keyword>
<keyword evidence="3" id="KW-0378">Hydrolase</keyword>
<dbReference type="InterPro" id="IPR032093">
    <property type="entry name" value="PhoD_N"/>
</dbReference>
<dbReference type="GO" id="GO:0004035">
    <property type="term" value="F:alkaline phosphatase activity"/>
    <property type="evidence" value="ECO:0007669"/>
    <property type="project" value="UniProtKB-EC"/>
</dbReference>
<accession>A0A7W9SVA8</accession>
<dbReference type="SUPFAM" id="SSF56300">
    <property type="entry name" value="Metallo-dependent phosphatases"/>
    <property type="match status" value="1"/>
</dbReference>
<dbReference type="Gene3D" id="2.60.40.380">
    <property type="entry name" value="Purple acid phosphatase-like, N-terminal"/>
    <property type="match status" value="1"/>
</dbReference>
<dbReference type="Gene3D" id="3.60.21.70">
    <property type="entry name" value="PhoD-like phosphatase"/>
    <property type="match status" value="1"/>
</dbReference>
<name>A0A7W9SVA8_ARMRO</name>
<gene>
    <name evidence="3" type="ORF">HNQ39_005332</name>
</gene>
<proteinExistence type="predicted"/>
<reference evidence="3 4" key="1">
    <citation type="submission" date="2020-08" db="EMBL/GenBank/DDBJ databases">
        <title>Genomic Encyclopedia of Type Strains, Phase IV (KMG-IV): sequencing the most valuable type-strain genomes for metagenomic binning, comparative biology and taxonomic classification.</title>
        <authorList>
            <person name="Goeker M."/>
        </authorList>
    </citation>
    <scope>NUCLEOTIDE SEQUENCE [LARGE SCALE GENOMIC DNA]</scope>
    <source>
        <strain evidence="3 4">DSM 23562</strain>
    </source>
</reference>
<evidence type="ECO:0000313" key="3">
    <source>
        <dbReference type="EMBL" id="MBB6053497.1"/>
    </source>
</evidence>
<dbReference type="Proteomes" id="UP000520814">
    <property type="component" value="Unassembled WGS sequence"/>
</dbReference>
<feature type="domain" description="PhoD-like phosphatase metallophosphatase" evidence="1">
    <location>
        <begin position="122"/>
        <end position="470"/>
    </location>
</feature>
<dbReference type="Pfam" id="PF09423">
    <property type="entry name" value="PhoD"/>
    <property type="match status" value="1"/>
</dbReference>
<dbReference type="InterPro" id="IPR052900">
    <property type="entry name" value="Phospholipid_Metab_Enz"/>
</dbReference>
<evidence type="ECO:0000313" key="4">
    <source>
        <dbReference type="Proteomes" id="UP000520814"/>
    </source>
</evidence>
<dbReference type="EC" id="3.1.3.1" evidence="3"/>
<dbReference type="RefSeq" id="WP_184203589.1">
    <property type="nucleotide sequence ID" value="NZ_JACHGW010000007.1"/>
</dbReference>
<evidence type="ECO:0000259" key="2">
    <source>
        <dbReference type="Pfam" id="PF16655"/>
    </source>
</evidence>
<dbReference type="PANTHER" id="PTHR43606:SF1">
    <property type="entry name" value="PHOD-LIKE PHOSPHATASE METALLOPHOSPHATASE DOMAIN-CONTAINING PROTEIN"/>
    <property type="match status" value="1"/>
</dbReference>
<feature type="domain" description="Phospholipase D N-terminal" evidence="2">
    <location>
        <begin position="15"/>
        <end position="106"/>
    </location>
</feature>
<dbReference type="Pfam" id="PF16655">
    <property type="entry name" value="PhoD_N"/>
    <property type="match status" value="1"/>
</dbReference>
<comment type="caution">
    <text evidence="3">The sequence shown here is derived from an EMBL/GenBank/DDBJ whole genome shotgun (WGS) entry which is preliminary data.</text>
</comment>
<dbReference type="InterPro" id="IPR038607">
    <property type="entry name" value="PhoD-like_sf"/>
</dbReference>
<organism evidence="3 4">
    <name type="scientific">Armatimonas rosea</name>
    <dbReference type="NCBI Taxonomy" id="685828"/>
    <lineage>
        <taxon>Bacteria</taxon>
        <taxon>Bacillati</taxon>
        <taxon>Armatimonadota</taxon>
        <taxon>Armatimonadia</taxon>
        <taxon>Armatimonadales</taxon>
        <taxon>Armatimonadaceae</taxon>
        <taxon>Armatimonas</taxon>
    </lineage>
</organism>
<dbReference type="EMBL" id="JACHGW010000007">
    <property type="protein sequence ID" value="MBB6053497.1"/>
    <property type="molecule type" value="Genomic_DNA"/>
</dbReference>
<sequence length="489" mass="54011">MKFSFLRADRPELTHGVQSGDISFDSAVLWSRTDRPSKMWVELAATESFRNPRLLPGPTVLESSGFTGKLLVTGLPPGEEVFYRVHFTGLESDKAASAPLVGRLRTAPVKKRDITFVWSGDTVGQGWGINEAFGGLKGYGAMRTSKPDFFINSGDCIYADGPLASEVRLPDGTLWKNLVTEAKSKVAETLDEFRGAFAYNLLDTHYKAFAAEVPMLVQWDDHETLNNWFPGRVLDDPRYKTKSAALLSARANQAFREWMPIRECPEEPGRVYRKIAYGPLLDVFLIDMRTYRGDNTDGREATPGADTPLFGPAQLAWLKRELTASKALWKVIASDMPLGLVVGDTYQGKKTIEAVANGDGAATGRELELAELLTALKKQRVHNIIWLTADVHYCAAHYYDPNKAVFQDFLPFHEFVAGPIHAGTFGPNKLDNTFGPQVLFQKAGTGGPAAGNQFFGEVRLTAATGELSVTLKDTDQHVLHTTRLSPQRR</sequence>
<dbReference type="PANTHER" id="PTHR43606">
    <property type="entry name" value="PHOSPHATASE, PUTATIVE (AFU_ORTHOLOGUE AFUA_6G08710)-RELATED"/>
    <property type="match status" value="1"/>
</dbReference>
<dbReference type="InterPro" id="IPR018946">
    <property type="entry name" value="PhoD-like_MPP"/>
</dbReference>